<dbReference type="Pfam" id="PF01551">
    <property type="entry name" value="Peptidase_M23"/>
    <property type="match status" value="1"/>
</dbReference>
<dbReference type="STRING" id="1594731.WEOB_314"/>
<keyword evidence="6" id="KW-0378">Hydrolase</keyword>
<dbReference type="Pfam" id="PF19425">
    <property type="entry name" value="Csd3_N2"/>
    <property type="match status" value="1"/>
</dbReference>
<evidence type="ECO:0000256" key="4">
    <source>
        <dbReference type="ARBA" id="ARBA00022670"/>
    </source>
</evidence>
<dbReference type="PATRIC" id="fig|1594731.3.peg.291"/>
<dbReference type="AlphaFoldDB" id="A0A0H5BWX6"/>
<evidence type="ECO:0000256" key="7">
    <source>
        <dbReference type="ARBA" id="ARBA00022833"/>
    </source>
</evidence>
<evidence type="ECO:0000256" key="6">
    <source>
        <dbReference type="ARBA" id="ARBA00022801"/>
    </source>
</evidence>
<dbReference type="InterPro" id="IPR016047">
    <property type="entry name" value="M23ase_b-sheet_dom"/>
</dbReference>
<name>A0A0H5BWX6_9ENTR</name>
<keyword evidence="7" id="KW-0862">Zinc</keyword>
<evidence type="ECO:0000256" key="3">
    <source>
        <dbReference type="ARBA" id="ARBA00006646"/>
    </source>
</evidence>
<gene>
    <name evidence="11" type="primary">mepM</name>
    <name evidence="11" type="ORF">WEOB_314</name>
</gene>
<dbReference type="Gene3D" id="2.70.70.10">
    <property type="entry name" value="Glucose Permease (Domain IIA)"/>
    <property type="match status" value="1"/>
</dbReference>
<dbReference type="PANTHER" id="PTHR21666">
    <property type="entry name" value="PEPTIDASE-RELATED"/>
    <property type="match status" value="1"/>
</dbReference>
<evidence type="ECO:0000256" key="8">
    <source>
        <dbReference type="ARBA" id="ARBA00023049"/>
    </source>
</evidence>
<keyword evidence="5" id="KW-0479">Metal-binding</keyword>
<evidence type="ECO:0000313" key="11">
    <source>
        <dbReference type="EMBL" id="CEN32250.1"/>
    </source>
</evidence>
<evidence type="ECO:0000259" key="9">
    <source>
        <dbReference type="Pfam" id="PF01551"/>
    </source>
</evidence>
<comment type="cofactor">
    <cofactor evidence="1">
        <name>Zn(2+)</name>
        <dbReference type="ChEBI" id="CHEBI:29105"/>
    </cofactor>
</comment>
<dbReference type="SUPFAM" id="SSF51261">
    <property type="entry name" value="Duplicated hybrid motif"/>
    <property type="match status" value="1"/>
</dbReference>
<dbReference type="FunFam" id="2.70.70.10:FF:000002">
    <property type="entry name" value="Murein DD-endopeptidase MepM"/>
    <property type="match status" value="1"/>
</dbReference>
<dbReference type="InterPro" id="IPR011055">
    <property type="entry name" value="Dup_hybrid_motif"/>
</dbReference>
<dbReference type="Proteomes" id="UP000242753">
    <property type="component" value="Chromosome I"/>
</dbReference>
<dbReference type="CDD" id="cd12797">
    <property type="entry name" value="M23_peptidase"/>
    <property type="match status" value="1"/>
</dbReference>
<evidence type="ECO:0000256" key="1">
    <source>
        <dbReference type="ARBA" id="ARBA00001947"/>
    </source>
</evidence>
<keyword evidence="4" id="KW-0645">Protease</keyword>
<dbReference type="GO" id="GO:0005886">
    <property type="term" value="C:plasma membrane"/>
    <property type="evidence" value="ECO:0007669"/>
    <property type="project" value="UniProtKB-SubCell"/>
</dbReference>
<organism evidence="11 12">
    <name type="scientific">Candidatus Westeberhardia cardiocondylae</name>
    <dbReference type="NCBI Taxonomy" id="1594731"/>
    <lineage>
        <taxon>Bacteria</taxon>
        <taxon>Pseudomonadati</taxon>
        <taxon>Pseudomonadota</taxon>
        <taxon>Gammaproteobacteria</taxon>
        <taxon>Enterobacterales</taxon>
        <taxon>Enterobacteriaceae</taxon>
        <taxon>ant endosymbionts</taxon>
        <taxon>Candidatus Westeberhardia</taxon>
    </lineage>
</organism>
<feature type="domain" description="M23ase beta-sheet core" evidence="9">
    <location>
        <begin position="299"/>
        <end position="393"/>
    </location>
</feature>
<comment type="similarity">
    <text evidence="3">Belongs to the peptidase M23B family.</text>
</comment>
<protein>
    <submittedName>
        <fullName evidence="11">Murein DD-endopeptidase MepM</fullName>
    </submittedName>
</protein>
<dbReference type="Gene3D" id="3.10.450.350">
    <property type="match status" value="1"/>
</dbReference>
<dbReference type="KEGG" id="wca:WEOB_314"/>
<dbReference type="GO" id="GO:0004222">
    <property type="term" value="F:metalloendopeptidase activity"/>
    <property type="evidence" value="ECO:0007669"/>
    <property type="project" value="TreeGrafter"/>
</dbReference>
<dbReference type="GO" id="GO:0046872">
    <property type="term" value="F:metal ion binding"/>
    <property type="evidence" value="ECO:0007669"/>
    <property type="project" value="UniProtKB-KW"/>
</dbReference>
<accession>A0A0H5BWX6</accession>
<comment type="subcellular location">
    <subcellularLocation>
        <location evidence="2">Cell membrane</location>
        <topology evidence="2">Single-pass membrane protein</topology>
    </subcellularLocation>
</comment>
<dbReference type="EMBL" id="LN774881">
    <property type="protein sequence ID" value="CEN32250.1"/>
    <property type="molecule type" value="Genomic_DNA"/>
</dbReference>
<sequence>MQRKIKHTFSNIYKYLFSFREIKLKVLILTTLMLFIKKIYFNNSFCIKQINNYVIFDKHFQLLQKKTNFSNKIYYENAFYYKNIDIIKHKKKNKNTIISNIYLEIKNNKQNKLQYINISHNVYLIFYKKIHKKKLINFTNISYEKFFSQQNNHQNKKYKQTNIKKKKTSYNFFLKKQLNKNFIYTAKLAGINNIDIYNVIQILKKKINFRKLNKEDHCLLLIKKTTYNDKYKNKLIGIRIRTKGKNYYIFRNQQGKLCYHNILQINNKTFLRFPIKKNFRISSNFNLNRIHPITGKISPHNGIDLAVPVGTPVLSVGDGIVKVSKKSKIAGNYISIYHNNKHTTKYMHLKNSLVKEGQKVQCGECIGLSGNTGRSTGPHLHFEVWINKKAVNPLTIDLTHIKSLYKNKQKNIFSETEWILQQLQLY</sequence>
<feature type="domain" description="Csd3-like second N-terminal" evidence="10">
    <location>
        <begin position="171"/>
        <end position="286"/>
    </location>
</feature>
<evidence type="ECO:0000256" key="5">
    <source>
        <dbReference type="ARBA" id="ARBA00022723"/>
    </source>
</evidence>
<dbReference type="PANTHER" id="PTHR21666:SF292">
    <property type="entry name" value="MUREIN DD-ENDOPEPTIDASE MEPM"/>
    <property type="match status" value="1"/>
</dbReference>
<evidence type="ECO:0000259" key="10">
    <source>
        <dbReference type="Pfam" id="PF19425"/>
    </source>
</evidence>
<dbReference type="InterPro" id="IPR050570">
    <property type="entry name" value="Cell_wall_metabolism_enzyme"/>
</dbReference>
<evidence type="ECO:0000256" key="2">
    <source>
        <dbReference type="ARBA" id="ARBA00004162"/>
    </source>
</evidence>
<dbReference type="InterPro" id="IPR045834">
    <property type="entry name" value="Csd3_N2"/>
</dbReference>
<proteinExistence type="inferred from homology"/>
<reference evidence="12" key="1">
    <citation type="submission" date="2015-01" db="EMBL/GenBank/DDBJ databases">
        <authorList>
            <person name="Manzano-Marin A."/>
            <person name="Manzano-Marin A."/>
        </authorList>
    </citation>
    <scope>NUCLEOTIDE SEQUENCE [LARGE SCALE GENOMIC DNA]</scope>
    <source>
        <strain evidence="12">obscurior</strain>
    </source>
</reference>
<keyword evidence="12" id="KW-1185">Reference proteome</keyword>
<keyword evidence="8" id="KW-0482">Metalloprotease</keyword>
<dbReference type="GO" id="GO:0006508">
    <property type="term" value="P:proteolysis"/>
    <property type="evidence" value="ECO:0007669"/>
    <property type="project" value="UniProtKB-KW"/>
</dbReference>
<evidence type="ECO:0000313" key="12">
    <source>
        <dbReference type="Proteomes" id="UP000242753"/>
    </source>
</evidence>